<dbReference type="AlphaFoldDB" id="A0A1G4J031"/>
<keyword evidence="2" id="KW-0472">Membrane</keyword>
<evidence type="ECO:0000256" key="4">
    <source>
        <dbReference type="ARBA" id="ARBA00046271"/>
    </source>
</evidence>
<accession>A0A1G4J031</accession>
<keyword evidence="1" id="KW-0962">Peroxisome biogenesis</keyword>
<evidence type="ECO:0000256" key="2">
    <source>
        <dbReference type="ARBA" id="ARBA00023136"/>
    </source>
</evidence>
<dbReference type="Proteomes" id="UP000190274">
    <property type="component" value="Chromosome C"/>
</dbReference>
<dbReference type="EMBL" id="LT598459">
    <property type="protein sequence ID" value="SCU82906.1"/>
    <property type="molecule type" value="Genomic_DNA"/>
</dbReference>
<dbReference type="InterPro" id="IPR008733">
    <property type="entry name" value="PEX11"/>
</dbReference>
<evidence type="ECO:0000313" key="6">
    <source>
        <dbReference type="Proteomes" id="UP000190274"/>
    </source>
</evidence>
<dbReference type="GO" id="GO:0044375">
    <property type="term" value="P:regulation of peroxisome size"/>
    <property type="evidence" value="ECO:0007669"/>
    <property type="project" value="EnsemblFungi"/>
</dbReference>
<dbReference type="OrthoDB" id="411017at2759"/>
<keyword evidence="6" id="KW-1185">Reference proteome</keyword>
<keyword evidence="3" id="KW-0576">Peroxisome</keyword>
<organism evidence="5 6">
    <name type="scientific">Lachancea dasiensis</name>
    <dbReference type="NCBI Taxonomy" id="1072105"/>
    <lineage>
        <taxon>Eukaryota</taxon>
        <taxon>Fungi</taxon>
        <taxon>Dikarya</taxon>
        <taxon>Ascomycota</taxon>
        <taxon>Saccharomycotina</taxon>
        <taxon>Saccharomycetes</taxon>
        <taxon>Saccharomycetales</taxon>
        <taxon>Saccharomycetaceae</taxon>
        <taxon>Lachancea</taxon>
    </lineage>
</organism>
<protein>
    <submittedName>
        <fullName evidence="5">LADA_0C08614g1_1</fullName>
    </submittedName>
</protein>
<gene>
    <name evidence="5" type="ORF">LADA_0C08614G</name>
</gene>
<name>A0A1G4J031_9SACH</name>
<dbReference type="GO" id="GO:0016558">
    <property type="term" value="P:protein import into peroxisome matrix"/>
    <property type="evidence" value="ECO:0007669"/>
    <property type="project" value="EnsemblFungi"/>
</dbReference>
<comment type="subcellular location">
    <subcellularLocation>
        <location evidence="4">Peroxisome membrane</location>
    </subcellularLocation>
</comment>
<dbReference type="STRING" id="1266660.A0A1G4J031"/>
<proteinExistence type="predicted"/>
<reference evidence="6" key="1">
    <citation type="submission" date="2016-03" db="EMBL/GenBank/DDBJ databases">
        <authorList>
            <person name="Devillers H."/>
        </authorList>
    </citation>
    <scope>NUCLEOTIDE SEQUENCE [LARGE SCALE GENOMIC DNA]</scope>
</reference>
<dbReference type="Pfam" id="PF05648">
    <property type="entry name" value="PEX11"/>
    <property type="match status" value="1"/>
</dbReference>
<dbReference type="PANTHER" id="PTHR12652:SF50">
    <property type="entry name" value="PEROXIN 11"/>
    <property type="match status" value="1"/>
</dbReference>
<dbReference type="PANTHER" id="PTHR12652">
    <property type="entry name" value="PEROXISOMAL BIOGENESIS FACTOR 11"/>
    <property type="match status" value="1"/>
</dbReference>
<evidence type="ECO:0000313" key="5">
    <source>
        <dbReference type="EMBL" id="SCU82906.1"/>
    </source>
</evidence>
<dbReference type="GO" id="GO:0016559">
    <property type="term" value="P:peroxisome fission"/>
    <property type="evidence" value="ECO:0007669"/>
    <property type="project" value="EnsemblFungi"/>
</dbReference>
<sequence length="420" mass="47409">MDTSLYTGFYTSQRLVDEFNMLQDNAPIALHAKGTINSNTGYEASDDENTRDASVIDDNGVLEKPVSEELSTSTDAHEALRSTVVKNIDILHHIFGTLGGKDRLAKILKYVLDLLKLFVGHGRAKITKWDPQVLQYYSKVLAQLNLRLILKHPITILKIITVAGLRNFEARASLISTNLSLFRQIMRFGGTPFRLVSLCQKIGITMQKITAGKQTSINIVGSQSSNGHSLSVINKLWLNEGSLADFIDLYYGIMDELMLLHKFKVWHHEGTYQWVAKHECLSWYYDIILGLKKNWVSLQDLNKAQLELEIQIQVKKRALELSSRLHGKAASPIKQQLLQDLHNGSSNSSHTLDRIREIEQQRKTVILDLIRLLFDFAADTTDVFHLKTPPGTYAVLSLASGLTGFVKLWRNAKSELTNRV</sequence>
<evidence type="ECO:0000256" key="1">
    <source>
        <dbReference type="ARBA" id="ARBA00022593"/>
    </source>
</evidence>
<evidence type="ECO:0000256" key="3">
    <source>
        <dbReference type="ARBA" id="ARBA00023140"/>
    </source>
</evidence>
<dbReference type="GO" id="GO:0005778">
    <property type="term" value="C:peroxisomal membrane"/>
    <property type="evidence" value="ECO:0007669"/>
    <property type="project" value="UniProtKB-SubCell"/>
</dbReference>